<keyword evidence="2" id="KW-1185">Reference proteome</keyword>
<proteinExistence type="predicted"/>
<sequence length="278" mass="31172">MPGGTRRPLPELFCPIEPRISPLRAELDTDVARWMEVSRLYEHPAQLKRYVRSSFGSFAARVCPDAEREELLLFSRWLAFGFFYDDTLFDEGHHHEHPYPAADAVMAIVSVLSAEGEPSDLPRPYDPDGSHRLDTAADLVLRTRSIATPEQFDRFRTQMILWFYSYLYEPLTRQRGNGPTLPGYRVNRLHNIASLPYVTGAPSHVAGSPLDDVSRVSNALYEVVDGLARRVLDAVSSGQSNAEARDAWAALLLIAQNWRGSPDLPADLKTVVDEALPL</sequence>
<gene>
    <name evidence="1" type="ORF">SYYSPA8_12620</name>
</gene>
<evidence type="ECO:0008006" key="3">
    <source>
        <dbReference type="Google" id="ProtNLM"/>
    </source>
</evidence>
<comment type="caution">
    <text evidence="1">The sequence shown here is derived from an EMBL/GenBank/DDBJ whole genome shotgun (WGS) entry which is preliminary data.</text>
</comment>
<protein>
    <recommendedName>
        <fullName evidence="3">Terpene synthase</fullName>
    </recommendedName>
</protein>
<dbReference type="InterPro" id="IPR008949">
    <property type="entry name" value="Isoprenoid_synthase_dom_sf"/>
</dbReference>
<dbReference type="Proteomes" id="UP001291653">
    <property type="component" value="Unassembled WGS sequence"/>
</dbReference>
<name>A0ABQ5NXQ3_9ACTN</name>
<evidence type="ECO:0000313" key="2">
    <source>
        <dbReference type="Proteomes" id="UP001291653"/>
    </source>
</evidence>
<dbReference type="Pfam" id="PF19086">
    <property type="entry name" value="Terpene_syn_C_2"/>
    <property type="match status" value="1"/>
</dbReference>
<reference evidence="1 2" key="1">
    <citation type="submission" date="2022-10" db="EMBL/GenBank/DDBJ databases">
        <title>Draft genome sequence of Streptomyces sp. YSPA8.</title>
        <authorList>
            <person name="Moriuchi R."/>
            <person name="Dohra H."/>
            <person name="Yamamura H."/>
            <person name="Kodani S."/>
        </authorList>
    </citation>
    <scope>NUCLEOTIDE SEQUENCE [LARGE SCALE GENOMIC DNA]</scope>
    <source>
        <strain evidence="1 2">YSPA8</strain>
    </source>
</reference>
<dbReference type="Gene3D" id="1.10.600.10">
    <property type="entry name" value="Farnesyl Diphosphate Synthase"/>
    <property type="match status" value="1"/>
</dbReference>
<dbReference type="EMBL" id="BSBI01000004">
    <property type="protein sequence ID" value="GLF95143.1"/>
    <property type="molecule type" value="Genomic_DNA"/>
</dbReference>
<dbReference type="RefSeq" id="WP_323447210.1">
    <property type="nucleotide sequence ID" value="NZ_BSBI01000004.1"/>
</dbReference>
<accession>A0ABQ5NXQ3</accession>
<organism evidence="1 2">
    <name type="scientific">Streptomyces yaizuensis</name>
    <dbReference type="NCBI Taxonomy" id="2989713"/>
    <lineage>
        <taxon>Bacteria</taxon>
        <taxon>Bacillati</taxon>
        <taxon>Actinomycetota</taxon>
        <taxon>Actinomycetes</taxon>
        <taxon>Kitasatosporales</taxon>
        <taxon>Streptomycetaceae</taxon>
        <taxon>Streptomyces</taxon>
    </lineage>
</organism>
<dbReference type="SUPFAM" id="SSF48576">
    <property type="entry name" value="Terpenoid synthases"/>
    <property type="match status" value="1"/>
</dbReference>
<evidence type="ECO:0000313" key="1">
    <source>
        <dbReference type="EMBL" id="GLF95143.1"/>
    </source>
</evidence>